<feature type="compositionally biased region" description="Basic residues" evidence="2">
    <location>
        <begin position="90"/>
        <end position="128"/>
    </location>
</feature>
<evidence type="ECO:0000313" key="4">
    <source>
        <dbReference type="EMBL" id="KAK5054619.1"/>
    </source>
</evidence>
<dbReference type="CDD" id="cd00084">
    <property type="entry name" value="HMG-box_SF"/>
    <property type="match status" value="1"/>
</dbReference>
<feature type="region of interest" description="Disordered" evidence="2">
    <location>
        <begin position="69"/>
        <end position="129"/>
    </location>
</feature>
<evidence type="ECO:0000256" key="1">
    <source>
        <dbReference type="PROSITE-ProRule" id="PRU00267"/>
    </source>
</evidence>
<dbReference type="GO" id="GO:0003677">
    <property type="term" value="F:DNA binding"/>
    <property type="evidence" value="ECO:0007669"/>
    <property type="project" value="UniProtKB-UniRule"/>
</dbReference>
<dbReference type="SUPFAM" id="SSF47095">
    <property type="entry name" value="HMG-box"/>
    <property type="match status" value="2"/>
</dbReference>
<gene>
    <name evidence="4" type="ORF">LTR84_001510</name>
</gene>
<dbReference type="SMART" id="SM00398">
    <property type="entry name" value="HMG"/>
    <property type="match status" value="2"/>
</dbReference>
<feature type="DNA-binding region" description="HMG box" evidence="1">
    <location>
        <begin position="257"/>
        <end position="323"/>
    </location>
</feature>
<feature type="compositionally biased region" description="Low complexity" evidence="2">
    <location>
        <begin position="78"/>
        <end position="89"/>
    </location>
</feature>
<name>A0AAV9NG80_9EURO</name>
<accession>A0AAV9NG80</accession>
<keyword evidence="1" id="KW-0539">Nucleus</keyword>
<dbReference type="GeneID" id="89969730"/>
<evidence type="ECO:0000259" key="3">
    <source>
        <dbReference type="PROSITE" id="PS50118"/>
    </source>
</evidence>
<dbReference type="InterPro" id="IPR009071">
    <property type="entry name" value="HMG_box_dom"/>
</dbReference>
<dbReference type="Proteomes" id="UP001358417">
    <property type="component" value="Unassembled WGS sequence"/>
</dbReference>
<keyword evidence="5" id="KW-1185">Reference proteome</keyword>
<evidence type="ECO:0000256" key="2">
    <source>
        <dbReference type="SAM" id="MobiDB-lite"/>
    </source>
</evidence>
<dbReference type="EMBL" id="JAVRRD010000010">
    <property type="protein sequence ID" value="KAK5054619.1"/>
    <property type="molecule type" value="Genomic_DNA"/>
</dbReference>
<evidence type="ECO:0000313" key="5">
    <source>
        <dbReference type="Proteomes" id="UP001358417"/>
    </source>
</evidence>
<organism evidence="4 5">
    <name type="scientific">Exophiala bonariae</name>
    <dbReference type="NCBI Taxonomy" id="1690606"/>
    <lineage>
        <taxon>Eukaryota</taxon>
        <taxon>Fungi</taxon>
        <taxon>Dikarya</taxon>
        <taxon>Ascomycota</taxon>
        <taxon>Pezizomycotina</taxon>
        <taxon>Eurotiomycetes</taxon>
        <taxon>Chaetothyriomycetidae</taxon>
        <taxon>Chaetothyriales</taxon>
        <taxon>Herpotrichiellaceae</taxon>
        <taxon>Exophiala</taxon>
    </lineage>
</organism>
<proteinExistence type="predicted"/>
<dbReference type="RefSeq" id="XP_064707392.1">
    <property type="nucleotide sequence ID" value="XM_064845134.1"/>
</dbReference>
<dbReference type="Gene3D" id="1.10.30.10">
    <property type="entry name" value="High mobility group box domain"/>
    <property type="match status" value="2"/>
</dbReference>
<protein>
    <recommendedName>
        <fullName evidence="3">HMG box domain-containing protein</fullName>
    </recommendedName>
</protein>
<feature type="domain" description="HMG box" evidence="3">
    <location>
        <begin position="257"/>
        <end position="323"/>
    </location>
</feature>
<dbReference type="PROSITE" id="PS50118">
    <property type="entry name" value="HMG_BOX_2"/>
    <property type="match status" value="1"/>
</dbReference>
<dbReference type="Pfam" id="PF00505">
    <property type="entry name" value="HMG_box"/>
    <property type="match status" value="1"/>
</dbReference>
<comment type="caution">
    <text evidence="4">The sequence shown here is derived from an EMBL/GenBank/DDBJ whole genome shotgun (WGS) entry which is preliminary data.</text>
</comment>
<dbReference type="InterPro" id="IPR036910">
    <property type="entry name" value="HMG_box_dom_sf"/>
</dbReference>
<keyword evidence="1" id="KW-0238">DNA-binding</keyword>
<dbReference type="AlphaFoldDB" id="A0AAV9NG80"/>
<reference evidence="4 5" key="1">
    <citation type="submission" date="2023-08" db="EMBL/GenBank/DDBJ databases">
        <title>Black Yeasts Isolated from many extreme environments.</title>
        <authorList>
            <person name="Coleine C."/>
            <person name="Stajich J.E."/>
            <person name="Selbmann L."/>
        </authorList>
    </citation>
    <scope>NUCLEOTIDE SEQUENCE [LARGE SCALE GENOMIC DNA]</scope>
    <source>
        <strain evidence="4 5">CCFEE 5792</strain>
    </source>
</reference>
<sequence>MTTAIPYSRSLAQQLWYRSTRPFTRPGHSNSLLRVSCTCSGQNYSQISHNSYSTHLSGSKQGRTYATAAAKTTRKPKAASVRTAATKKTTTTKRSTKKPTAKNAVRKPKKKAAAKKPKPKKIRVKKAPTKTALAQKARLARADLRQAALLDQPKQLPATAFTLLLVNEAKSAKGAVSAAAKTSSAKYKALSAEDRERLNHEANQNAEKNALAYKEWVQSHTPLQIKKANNARRQLTAKAKAAGQKISYRAIHDDRIVKQSRTAYSFFCQDRFASGDFAGISIAESGTLVGKEWHELSESAKKPYIAQADADKTRYLEEHKSVYGVDPPSVVRRRKTT</sequence>
<dbReference type="GO" id="GO:0005634">
    <property type="term" value="C:nucleus"/>
    <property type="evidence" value="ECO:0007669"/>
    <property type="project" value="UniProtKB-UniRule"/>
</dbReference>